<reference evidence="1 2" key="1">
    <citation type="journal article" date="2019" name="Appl. Environ. Microbiol.">
        <title>Clostridium scindens ATCC 35704: integration of nutritional requirements, the complete genome sequence, and global transcriptional responses to bile acids.</title>
        <authorList>
            <person name="Devendran S."/>
            <person name="Shrestha R."/>
            <person name="Alves J.M.P."/>
            <person name="Wolf P.G."/>
            <person name="Ly L."/>
            <person name="Hernandez A.G."/>
            <person name="Mendez-Garcia C."/>
            <person name="Inboden A."/>
            <person name="Wiley J."/>
            <person name="Paul O."/>
            <person name="Allen A."/>
            <person name="Springer E."/>
            <person name="Wright C.L."/>
            <person name="Fields C.J."/>
            <person name="Daniel S.L."/>
            <person name="Ridlon J.M."/>
        </authorList>
    </citation>
    <scope>NUCLEOTIDE SEQUENCE [LARGE SCALE GENOMIC DNA]</scope>
    <source>
        <strain evidence="1 2">ATCC 35704</strain>
    </source>
</reference>
<sequence>MDFSGHFDSLMVDLLAGKQKAVLTLNEDARGAFDSLKDFPLSITIKKYRKKRSLNANAYFHVLVGKLADTLGTSKAYMKNTLLQKYGQLAIENDSIVPLIIRDDIDMMEREEIHVRPTDKTRIMDDGKAYRVYLLLRGSHTYNTAEMSSLIDGTVQDAKEQGIETATPDELERMKQQWRVEA</sequence>
<dbReference type="KEGG" id="csci:HDCHBGLK_00327"/>
<dbReference type="Gene3D" id="1.10.3790.10">
    <property type="entry name" value="NinB"/>
    <property type="match status" value="1"/>
</dbReference>
<keyword evidence="2" id="KW-1185">Reference proteome</keyword>
<dbReference type="eggNOG" id="ENOG5030TPK">
    <property type="taxonomic scope" value="Bacteria"/>
</dbReference>
<dbReference type="STRING" id="411468.CLOSCI_00314"/>
<dbReference type="OrthoDB" id="1857943at2"/>
<gene>
    <name evidence="1" type="ORF">HDCHBGLK_00327</name>
</gene>
<name>B0NA47_CLOS5</name>
<organism evidence="1 2">
    <name type="scientific">Clostridium scindens (strain ATCC 35704 / DSM 5676 / VPI 13733 / 19)</name>
    <dbReference type="NCBI Taxonomy" id="411468"/>
    <lineage>
        <taxon>Bacteria</taxon>
        <taxon>Bacillati</taxon>
        <taxon>Bacillota</taxon>
        <taxon>Clostridia</taxon>
        <taxon>Lachnospirales</taxon>
        <taxon>Lachnospiraceae</taxon>
    </lineage>
</organism>
<evidence type="ECO:0000313" key="2">
    <source>
        <dbReference type="Proteomes" id="UP000289664"/>
    </source>
</evidence>
<dbReference type="HOGENOM" id="CLU_121335_0_0_9"/>
<accession>B0NA47</accession>
<dbReference type="Proteomes" id="UP000289664">
    <property type="component" value="Chromosome"/>
</dbReference>
<dbReference type="InterPro" id="IPR036619">
    <property type="entry name" value="NinB_sf"/>
</dbReference>
<dbReference type="AlphaFoldDB" id="B0NA47"/>
<dbReference type="RefSeq" id="WP_004605869.1">
    <property type="nucleotide sequence ID" value="NZ_CP036170.1"/>
</dbReference>
<evidence type="ECO:0000313" key="1">
    <source>
        <dbReference type="EMBL" id="QBF72981.1"/>
    </source>
</evidence>
<proteinExistence type="predicted"/>
<dbReference type="EMBL" id="CP036170">
    <property type="protein sequence ID" value="QBF72981.1"/>
    <property type="molecule type" value="Genomic_DNA"/>
</dbReference>
<protein>
    <submittedName>
        <fullName evidence="1">Uncharacterized protein</fullName>
    </submittedName>
</protein>
<dbReference type="GeneID" id="62694564"/>